<keyword evidence="3" id="KW-1185">Reference proteome</keyword>
<dbReference type="Proteomes" id="UP000032049">
    <property type="component" value="Unassembled WGS sequence"/>
</dbReference>
<dbReference type="STRING" id="1503925.TH53_25530"/>
<dbReference type="GO" id="GO:0016758">
    <property type="term" value="F:hexosyltransferase activity"/>
    <property type="evidence" value="ECO:0007669"/>
    <property type="project" value="UniProtKB-ARBA"/>
</dbReference>
<reference evidence="2 3" key="1">
    <citation type="submission" date="2015-01" db="EMBL/GenBank/DDBJ databases">
        <title>Draft genome sequence of Pedobacter sp. NL19 isolated from sludge of an effluent treatment pond in an abandoned uranium mine.</title>
        <authorList>
            <person name="Santos T."/>
            <person name="Caetano T."/>
            <person name="Covas C."/>
            <person name="Cruz A."/>
            <person name="Mendo S."/>
        </authorList>
    </citation>
    <scope>NUCLEOTIDE SEQUENCE [LARGE SCALE GENOMIC DNA]</scope>
    <source>
        <strain evidence="2 3">NL19</strain>
    </source>
</reference>
<organism evidence="2 3">
    <name type="scientific">Pedobacter lusitanus</name>
    <dbReference type="NCBI Taxonomy" id="1503925"/>
    <lineage>
        <taxon>Bacteria</taxon>
        <taxon>Pseudomonadati</taxon>
        <taxon>Bacteroidota</taxon>
        <taxon>Sphingobacteriia</taxon>
        <taxon>Sphingobacteriales</taxon>
        <taxon>Sphingobacteriaceae</taxon>
        <taxon>Pedobacter</taxon>
    </lineage>
</organism>
<dbReference type="InterPro" id="IPR029044">
    <property type="entry name" value="Nucleotide-diphossugar_trans"/>
</dbReference>
<dbReference type="SUPFAM" id="SSF53448">
    <property type="entry name" value="Nucleotide-diphospho-sugar transferases"/>
    <property type="match status" value="1"/>
</dbReference>
<evidence type="ECO:0000313" key="2">
    <source>
        <dbReference type="EMBL" id="KIO74595.1"/>
    </source>
</evidence>
<sequence>MEQPLVSCIMPTANRQKFIPFAVSYFLQQNYPNTELIIIDDGKESVAPLLPDFSSIRYFYTPPLGTIGIKRNYACDKAQGQIIVHWDDDDWYAYDWVSQQVNFLITSGADICGIRHSHHYSAITNSFWQGDAHNRNNPNSKPFLGGATIAYWKSFWEKHPFKDLQKGEDEAFVETPGAKIFAHDYIDGMITMLHPNNTTIRAFENPNHKKKH</sequence>
<dbReference type="EMBL" id="JXRA01000158">
    <property type="protein sequence ID" value="KIO74595.1"/>
    <property type="molecule type" value="Genomic_DNA"/>
</dbReference>
<dbReference type="PANTHER" id="PTHR22916">
    <property type="entry name" value="GLYCOSYLTRANSFERASE"/>
    <property type="match status" value="1"/>
</dbReference>
<evidence type="ECO:0000313" key="3">
    <source>
        <dbReference type="Proteomes" id="UP000032049"/>
    </source>
</evidence>
<dbReference type="InterPro" id="IPR001173">
    <property type="entry name" value="Glyco_trans_2-like"/>
</dbReference>
<comment type="caution">
    <text evidence="2">The sequence shown here is derived from an EMBL/GenBank/DDBJ whole genome shotgun (WGS) entry which is preliminary data.</text>
</comment>
<dbReference type="OrthoDB" id="9770457at2"/>
<name>A0A0D0GEJ8_9SPHI</name>
<dbReference type="RefSeq" id="WP_082036090.1">
    <property type="nucleotide sequence ID" value="NZ_CP157278.1"/>
</dbReference>
<feature type="domain" description="Glycosyltransferase 2-like" evidence="1">
    <location>
        <begin position="7"/>
        <end position="131"/>
    </location>
</feature>
<dbReference type="AlphaFoldDB" id="A0A0D0GEJ8"/>
<dbReference type="Pfam" id="PF00535">
    <property type="entry name" value="Glycos_transf_2"/>
    <property type="match status" value="1"/>
</dbReference>
<gene>
    <name evidence="2" type="ORF">TH53_25530</name>
</gene>
<accession>A0A0D0GEJ8</accession>
<dbReference type="PANTHER" id="PTHR22916:SF3">
    <property type="entry name" value="UDP-GLCNAC:BETAGAL BETA-1,3-N-ACETYLGLUCOSAMINYLTRANSFERASE-LIKE PROTEIN 1"/>
    <property type="match status" value="1"/>
</dbReference>
<protein>
    <recommendedName>
        <fullName evidence="1">Glycosyltransferase 2-like domain-containing protein</fullName>
    </recommendedName>
</protein>
<dbReference type="Gene3D" id="3.90.550.10">
    <property type="entry name" value="Spore Coat Polysaccharide Biosynthesis Protein SpsA, Chain A"/>
    <property type="match status" value="1"/>
</dbReference>
<dbReference type="CDD" id="cd00761">
    <property type="entry name" value="Glyco_tranf_GTA_type"/>
    <property type="match status" value="1"/>
</dbReference>
<proteinExistence type="predicted"/>
<evidence type="ECO:0000259" key="1">
    <source>
        <dbReference type="Pfam" id="PF00535"/>
    </source>
</evidence>